<dbReference type="RefSeq" id="WP_374838410.1">
    <property type="nucleotide sequence ID" value="NZ_JBHEEW010000007.1"/>
</dbReference>
<evidence type="ECO:0000313" key="1">
    <source>
        <dbReference type="EMBL" id="MFD1328256.1"/>
    </source>
</evidence>
<sequence>MTIEALGRDRQVVCDACPASYPNTYGVDDFDAMIADAKAAGWLVSKRGPKWLHFCASCKPAQLRGSLL</sequence>
<protein>
    <submittedName>
        <fullName evidence="1">Uncharacterized protein</fullName>
    </submittedName>
</protein>
<comment type="caution">
    <text evidence="1">The sequence shown here is derived from an EMBL/GenBank/DDBJ whole genome shotgun (WGS) entry which is preliminary data.</text>
</comment>
<organism evidence="1 2">
    <name type="scientific">Mycoplana ramosa</name>
    <name type="common">Mycoplana bullata</name>
    <dbReference type="NCBI Taxonomy" id="40837"/>
    <lineage>
        <taxon>Bacteria</taxon>
        <taxon>Pseudomonadati</taxon>
        <taxon>Pseudomonadota</taxon>
        <taxon>Alphaproteobacteria</taxon>
        <taxon>Hyphomicrobiales</taxon>
        <taxon>Rhizobiaceae</taxon>
        <taxon>Mycoplana</taxon>
    </lineage>
</organism>
<keyword evidence="2" id="KW-1185">Reference proteome</keyword>
<gene>
    <name evidence="1" type="ORF">ACFQ33_10175</name>
</gene>
<dbReference type="EMBL" id="JBHTNF010000005">
    <property type="protein sequence ID" value="MFD1328256.1"/>
    <property type="molecule type" value="Genomic_DNA"/>
</dbReference>
<name>A0ABW3YWE5_MYCRA</name>
<proteinExistence type="predicted"/>
<accession>A0ABW3YWE5</accession>
<evidence type="ECO:0000313" key="2">
    <source>
        <dbReference type="Proteomes" id="UP001597173"/>
    </source>
</evidence>
<dbReference type="Proteomes" id="UP001597173">
    <property type="component" value="Unassembled WGS sequence"/>
</dbReference>
<reference evidence="2" key="1">
    <citation type="journal article" date="2019" name="Int. J. Syst. Evol. Microbiol.">
        <title>The Global Catalogue of Microorganisms (GCM) 10K type strain sequencing project: providing services to taxonomists for standard genome sequencing and annotation.</title>
        <authorList>
            <consortium name="The Broad Institute Genomics Platform"/>
            <consortium name="The Broad Institute Genome Sequencing Center for Infectious Disease"/>
            <person name="Wu L."/>
            <person name="Ma J."/>
        </authorList>
    </citation>
    <scope>NUCLEOTIDE SEQUENCE [LARGE SCALE GENOMIC DNA]</scope>
    <source>
        <strain evidence="2">CCUG 55609</strain>
    </source>
</reference>